<keyword evidence="8" id="KW-1185">Reference proteome</keyword>
<dbReference type="PANTHER" id="PTHR43557:SF2">
    <property type="entry name" value="RIESKE DOMAIN-CONTAINING PROTEIN-RELATED"/>
    <property type="match status" value="1"/>
</dbReference>
<dbReference type="InterPro" id="IPR016156">
    <property type="entry name" value="FAD/NAD-linked_Rdtase_dimer_sf"/>
</dbReference>
<accession>A0A6G4WBC2</accession>
<dbReference type="Pfam" id="PF07992">
    <property type="entry name" value="Pyr_redox_2"/>
    <property type="match status" value="1"/>
</dbReference>
<comment type="caution">
    <text evidence="7">The sequence shown here is derived from an EMBL/GenBank/DDBJ whole genome shotgun (WGS) entry which is preliminary data.</text>
</comment>
<evidence type="ECO:0000313" key="8">
    <source>
        <dbReference type="Proteomes" id="UP001642900"/>
    </source>
</evidence>
<dbReference type="Gene3D" id="3.30.390.30">
    <property type="match status" value="1"/>
</dbReference>
<dbReference type="SUPFAM" id="SSF51905">
    <property type="entry name" value="FAD/NAD(P)-binding domain"/>
    <property type="match status" value="2"/>
</dbReference>
<evidence type="ECO:0000256" key="4">
    <source>
        <dbReference type="ARBA" id="ARBA00023002"/>
    </source>
</evidence>
<dbReference type="InterPro" id="IPR036188">
    <property type="entry name" value="FAD/NAD-bd_sf"/>
</dbReference>
<dbReference type="AlphaFoldDB" id="A0A6G4WBC2"/>
<dbReference type="PANTHER" id="PTHR43557">
    <property type="entry name" value="APOPTOSIS-INDUCING FACTOR 1"/>
    <property type="match status" value="1"/>
</dbReference>
<reference evidence="7 8" key="1">
    <citation type="submission" date="2020-02" db="EMBL/GenBank/DDBJ databases">
        <title>Genome sequence of strain CCNWXJ40-4.</title>
        <authorList>
            <person name="Gao J."/>
            <person name="Sun J."/>
        </authorList>
    </citation>
    <scope>NUCLEOTIDE SEQUENCE [LARGE SCALE GENOMIC DNA]</scope>
    <source>
        <strain evidence="7 8">CCNWXJ 40-4</strain>
    </source>
</reference>
<dbReference type="InterPro" id="IPR023753">
    <property type="entry name" value="FAD/NAD-binding_dom"/>
</dbReference>
<keyword evidence="3" id="KW-0274">FAD</keyword>
<proteinExistence type="predicted"/>
<evidence type="ECO:0000256" key="3">
    <source>
        <dbReference type="ARBA" id="ARBA00022827"/>
    </source>
</evidence>
<dbReference type="SUPFAM" id="SSF55424">
    <property type="entry name" value="FAD/NAD-linked reductases, dimerisation (C-terminal) domain"/>
    <property type="match status" value="1"/>
</dbReference>
<dbReference type="PRINTS" id="PR00368">
    <property type="entry name" value="FADPNR"/>
</dbReference>
<dbReference type="Proteomes" id="UP001642900">
    <property type="component" value="Unassembled WGS sequence"/>
</dbReference>
<dbReference type="Gene3D" id="3.50.50.60">
    <property type="entry name" value="FAD/NAD(P)-binding domain"/>
    <property type="match status" value="2"/>
</dbReference>
<dbReference type="RefSeq" id="WP_165028131.1">
    <property type="nucleotide sequence ID" value="NZ_JAAKZF010000014.1"/>
</dbReference>
<dbReference type="EMBL" id="JAAKZF010000014">
    <property type="protein sequence ID" value="NGO52072.1"/>
    <property type="molecule type" value="Genomic_DNA"/>
</dbReference>
<feature type="domain" description="FAD/NAD(P)-binding" evidence="5">
    <location>
        <begin position="8"/>
        <end position="303"/>
    </location>
</feature>
<sequence>MTAMDAGMVIIGAGECGGRAALALREHGYDGPISLIGEEAHLPYERPPLSKEAIVGADVPVAKTILTAERVADAGIEFIGSSRAVAIDRAAKNVRLADGRALAYDKLLLATGAVPRRLSLAVAGPRVAYLRTFDDALAIRARLTPGSRVVIVGGGFIGLELAASARKRGAAVTVLEAQPRILMRGVPADIAATVHALHADNGVEIACGEGIAAIRDDGDVRIRLANERVIEADLVVIGIGAAPVTALAESAGLAIDNGIAVDGRLRTSDAHIFAAGDCCSFPLAIYGGRRVRLEAWRNAQEQGALAARNMLGAELEHTAVPWFWSDQYEFSLQIAGLAEGASSAVRRDLGGGAFILFHLAADGQLLSASGIGPGNAVARDIRLAEMLIARQARPDPSELTSSDVKLKKLLAA</sequence>
<keyword evidence="2" id="KW-0285">Flavoprotein</keyword>
<evidence type="ECO:0000256" key="1">
    <source>
        <dbReference type="ARBA" id="ARBA00001974"/>
    </source>
</evidence>
<organism evidence="7 8">
    <name type="scientific">Allomesorhizobium camelthorni</name>
    <dbReference type="NCBI Taxonomy" id="475069"/>
    <lineage>
        <taxon>Bacteria</taxon>
        <taxon>Pseudomonadati</taxon>
        <taxon>Pseudomonadota</taxon>
        <taxon>Alphaproteobacteria</taxon>
        <taxon>Hyphomicrobiales</taxon>
        <taxon>Phyllobacteriaceae</taxon>
        <taxon>Allomesorhizobium</taxon>
    </lineage>
</organism>
<protein>
    <submittedName>
        <fullName evidence="7">FAD-dependent oxidoreductase</fullName>
    </submittedName>
</protein>
<feature type="domain" description="Reductase C-terminal" evidence="6">
    <location>
        <begin position="322"/>
        <end position="410"/>
    </location>
</feature>
<dbReference type="InterPro" id="IPR028202">
    <property type="entry name" value="Reductase_C"/>
</dbReference>
<dbReference type="InterPro" id="IPR050446">
    <property type="entry name" value="FAD-oxidoreductase/Apoptosis"/>
</dbReference>
<evidence type="ECO:0000256" key="2">
    <source>
        <dbReference type="ARBA" id="ARBA00022630"/>
    </source>
</evidence>
<dbReference type="PRINTS" id="PR00411">
    <property type="entry name" value="PNDRDTASEI"/>
</dbReference>
<dbReference type="GO" id="GO:0016651">
    <property type="term" value="F:oxidoreductase activity, acting on NAD(P)H"/>
    <property type="evidence" value="ECO:0007669"/>
    <property type="project" value="TreeGrafter"/>
</dbReference>
<dbReference type="Pfam" id="PF14759">
    <property type="entry name" value="Reductase_C"/>
    <property type="match status" value="1"/>
</dbReference>
<name>A0A6G4WBC2_9HYPH</name>
<evidence type="ECO:0000259" key="6">
    <source>
        <dbReference type="Pfam" id="PF14759"/>
    </source>
</evidence>
<keyword evidence="4" id="KW-0560">Oxidoreductase</keyword>
<dbReference type="GO" id="GO:0005737">
    <property type="term" value="C:cytoplasm"/>
    <property type="evidence" value="ECO:0007669"/>
    <property type="project" value="TreeGrafter"/>
</dbReference>
<gene>
    <name evidence="7" type="ORF">G6N73_12905</name>
</gene>
<evidence type="ECO:0000259" key="5">
    <source>
        <dbReference type="Pfam" id="PF07992"/>
    </source>
</evidence>
<comment type="cofactor">
    <cofactor evidence="1">
        <name>FAD</name>
        <dbReference type="ChEBI" id="CHEBI:57692"/>
    </cofactor>
</comment>
<evidence type="ECO:0000313" key="7">
    <source>
        <dbReference type="EMBL" id="NGO52072.1"/>
    </source>
</evidence>